<name>A0A0C1JN30_9BACT</name>
<dbReference type="AlphaFoldDB" id="A0A0C1JN30"/>
<accession>A0A0C1JN30</accession>
<evidence type="ECO:0000313" key="1">
    <source>
        <dbReference type="EMBL" id="KIC71971.1"/>
    </source>
</evidence>
<sequence>MTEIHTLVEFLALATYSSRKSRLIFLRDELAVPEPSYKRIEDLYPPGFDEQFLLAYSVQDKFFENVKKLTICDIILQKPL</sequence>
<evidence type="ECO:0000313" key="2">
    <source>
        <dbReference type="Proteomes" id="UP000031465"/>
    </source>
</evidence>
<protein>
    <submittedName>
        <fullName evidence="1">Uncharacterized protein</fullName>
    </submittedName>
</protein>
<dbReference type="EMBL" id="JSAN01000067">
    <property type="protein sequence ID" value="KIC71971.1"/>
    <property type="molecule type" value="Genomic_DNA"/>
</dbReference>
<reference evidence="1 2" key="1">
    <citation type="journal article" date="2014" name="Mol. Biol. Evol.">
        <title>Massive expansion of Ubiquitination-related gene families within the Chlamydiae.</title>
        <authorList>
            <person name="Domman D."/>
            <person name="Collingro A."/>
            <person name="Lagkouvardos I."/>
            <person name="Gehre L."/>
            <person name="Weinmaier T."/>
            <person name="Rattei T."/>
            <person name="Subtil A."/>
            <person name="Horn M."/>
        </authorList>
    </citation>
    <scope>NUCLEOTIDE SEQUENCE [LARGE SCALE GENOMIC DNA]</scope>
    <source>
        <strain evidence="1 2">EI2</strain>
    </source>
</reference>
<comment type="caution">
    <text evidence="1">The sequence shown here is derived from an EMBL/GenBank/DDBJ whole genome shotgun (WGS) entry which is preliminary data.</text>
</comment>
<proteinExistence type="predicted"/>
<organism evidence="1 2">
    <name type="scientific">Candidatus Protochlamydia amoebophila</name>
    <dbReference type="NCBI Taxonomy" id="362787"/>
    <lineage>
        <taxon>Bacteria</taxon>
        <taxon>Pseudomonadati</taxon>
        <taxon>Chlamydiota</taxon>
        <taxon>Chlamydiia</taxon>
        <taxon>Parachlamydiales</taxon>
        <taxon>Parachlamydiaceae</taxon>
        <taxon>Candidatus Protochlamydia</taxon>
    </lineage>
</organism>
<gene>
    <name evidence="1" type="ORF">DB44_CU00030</name>
</gene>
<dbReference type="Proteomes" id="UP000031465">
    <property type="component" value="Unassembled WGS sequence"/>
</dbReference>